<reference evidence="4 5" key="1">
    <citation type="submission" date="2018-06" db="EMBL/GenBank/DDBJ databases">
        <title>Complete genome of Desulfovibrio marinus P48SEP.</title>
        <authorList>
            <person name="Crispim J.S."/>
            <person name="Vidigal P.M.P."/>
            <person name="Silva L.C.F."/>
            <person name="Araujo L.C."/>
            <person name="Laguardia C.N."/>
            <person name="Dias R.S."/>
            <person name="Sousa M.P."/>
            <person name="Paula S.O."/>
            <person name="Silva C."/>
        </authorList>
    </citation>
    <scope>NUCLEOTIDE SEQUENCE [LARGE SCALE GENOMIC DNA]</scope>
    <source>
        <strain evidence="4 5">P48SEP</strain>
    </source>
</reference>
<accession>A0A6P1ZII4</accession>
<feature type="domain" description="Transglycosylase SLT" evidence="2">
    <location>
        <begin position="68"/>
        <end position="173"/>
    </location>
</feature>
<dbReference type="Proteomes" id="UP000503251">
    <property type="component" value="Chromosome"/>
</dbReference>
<dbReference type="GO" id="GO:0008933">
    <property type="term" value="F:peptidoglycan lytic transglycosylase activity"/>
    <property type="evidence" value="ECO:0007669"/>
    <property type="project" value="InterPro"/>
</dbReference>
<evidence type="ECO:0000313" key="6">
    <source>
        <dbReference type="Proteomes" id="UP000503251"/>
    </source>
</evidence>
<dbReference type="GO" id="GO:0016020">
    <property type="term" value="C:membrane"/>
    <property type="evidence" value="ECO:0007669"/>
    <property type="project" value="InterPro"/>
</dbReference>
<name>A0A6P1ZII4_9BACT</name>
<sequence length="189" mass="21158">MRVSATSRALIDMRISPLLAELRDTMGDGLQRCRRIASRVTSGWYRVTASLQPRLGPLPNMKSMRDIINATCAKYGMEEALVMAVVRAESNFNPRAVSSKGARGLMQLMPATARDLGVSNSFDPAENIDGGVRYLKWLLRVFNNDTKLALAAYNAGPTNVRRHKGIPPFRETKRYVKRVLRFYDSYSAS</sequence>
<proteinExistence type="inferred from homology"/>
<dbReference type="SUPFAM" id="SSF53955">
    <property type="entry name" value="Lysozyme-like"/>
    <property type="match status" value="1"/>
</dbReference>
<dbReference type="InterPro" id="IPR023346">
    <property type="entry name" value="Lysozyme-like_dom_sf"/>
</dbReference>
<keyword evidence="6" id="KW-1185">Reference proteome</keyword>
<dbReference type="EMBL" id="CP039543">
    <property type="protein sequence ID" value="QJT11404.1"/>
    <property type="molecule type" value="Genomic_DNA"/>
</dbReference>
<dbReference type="InterPro" id="IPR008258">
    <property type="entry name" value="Transglycosylase_SLT_dom_1"/>
</dbReference>
<dbReference type="PANTHER" id="PTHR37423">
    <property type="entry name" value="SOLUBLE LYTIC MUREIN TRANSGLYCOSYLASE-RELATED"/>
    <property type="match status" value="1"/>
</dbReference>
<dbReference type="InterPro" id="IPR000189">
    <property type="entry name" value="Transglyc_AS"/>
</dbReference>
<dbReference type="PROSITE" id="PS00922">
    <property type="entry name" value="TRANSGLYCOSYLASE"/>
    <property type="match status" value="1"/>
</dbReference>
<organism evidence="4 5">
    <name type="scientific">Oceanidesulfovibrio marinus</name>
    <dbReference type="NCBI Taxonomy" id="370038"/>
    <lineage>
        <taxon>Bacteria</taxon>
        <taxon>Pseudomonadati</taxon>
        <taxon>Thermodesulfobacteriota</taxon>
        <taxon>Desulfovibrionia</taxon>
        <taxon>Desulfovibrionales</taxon>
        <taxon>Desulfovibrionaceae</taxon>
        <taxon>Oceanidesulfovibrio</taxon>
    </lineage>
</organism>
<evidence type="ECO:0000256" key="1">
    <source>
        <dbReference type="ARBA" id="ARBA00007734"/>
    </source>
</evidence>
<dbReference type="Gene3D" id="1.10.530.10">
    <property type="match status" value="1"/>
</dbReference>
<dbReference type="PANTHER" id="PTHR37423:SF2">
    <property type="entry name" value="MEMBRANE-BOUND LYTIC MUREIN TRANSGLYCOSYLASE C"/>
    <property type="match status" value="1"/>
</dbReference>
<gene>
    <name evidence="4" type="ORF">DQK91_09505</name>
    <name evidence="3" type="ORF">E8L03_17740</name>
</gene>
<evidence type="ECO:0000313" key="3">
    <source>
        <dbReference type="EMBL" id="QJT11404.1"/>
    </source>
</evidence>
<evidence type="ECO:0000313" key="5">
    <source>
        <dbReference type="Proteomes" id="UP000434052"/>
    </source>
</evidence>
<dbReference type="AlphaFoldDB" id="A0A6P1ZII4"/>
<dbReference type="EMBL" id="QMIF01000005">
    <property type="protein sequence ID" value="TVM34266.1"/>
    <property type="molecule type" value="Genomic_DNA"/>
</dbReference>
<dbReference type="Pfam" id="PF01464">
    <property type="entry name" value="SLT"/>
    <property type="match status" value="1"/>
</dbReference>
<evidence type="ECO:0000313" key="4">
    <source>
        <dbReference type="EMBL" id="TVM34266.1"/>
    </source>
</evidence>
<dbReference type="OrthoDB" id="9781970at2"/>
<dbReference type="Proteomes" id="UP000434052">
    <property type="component" value="Unassembled WGS sequence"/>
</dbReference>
<dbReference type="CDD" id="cd00254">
    <property type="entry name" value="LT-like"/>
    <property type="match status" value="1"/>
</dbReference>
<dbReference type="GO" id="GO:0000270">
    <property type="term" value="P:peptidoglycan metabolic process"/>
    <property type="evidence" value="ECO:0007669"/>
    <property type="project" value="InterPro"/>
</dbReference>
<comment type="similarity">
    <text evidence="1">Belongs to the transglycosylase Slt family.</text>
</comment>
<evidence type="ECO:0000259" key="2">
    <source>
        <dbReference type="Pfam" id="PF01464"/>
    </source>
</evidence>
<reference evidence="3 6" key="2">
    <citation type="submission" date="2019-04" db="EMBL/GenBank/DDBJ databases">
        <title>Isolation and culture of sulfate reducing bacteria from the cold seep of the South China Sea.</title>
        <authorList>
            <person name="Sun C."/>
            <person name="Liu R."/>
        </authorList>
    </citation>
    <scope>NUCLEOTIDE SEQUENCE [LARGE SCALE GENOMIC DNA]</scope>
    <source>
        <strain evidence="3 6">CS1</strain>
    </source>
</reference>
<protein>
    <submittedName>
        <fullName evidence="3">Lytic transglycosylase domain-containing protein</fullName>
    </submittedName>
</protein>